<dbReference type="EMBL" id="PNRG01000015">
    <property type="protein sequence ID" value="PMR80633.1"/>
    <property type="molecule type" value="Genomic_DNA"/>
</dbReference>
<feature type="domain" description="MBG" evidence="2">
    <location>
        <begin position="40"/>
        <end position="112"/>
    </location>
</feature>
<keyword evidence="4" id="KW-1185">Reference proteome</keyword>
<dbReference type="Proteomes" id="UP000235547">
    <property type="component" value="Unassembled WGS sequence"/>
</dbReference>
<evidence type="ECO:0000256" key="1">
    <source>
        <dbReference type="SAM" id="MobiDB-lite"/>
    </source>
</evidence>
<reference evidence="3 4" key="1">
    <citation type="submission" date="2018-01" db="EMBL/GenBank/DDBJ databases">
        <title>Halomonas endophytica sp. nov., isolated from storage liquid in the stems of Populus euphratica.</title>
        <authorList>
            <person name="Chen C."/>
        </authorList>
    </citation>
    <scope>NUCLEOTIDE SEQUENCE [LARGE SCALE GENOMIC DNA]</scope>
    <source>
        <strain evidence="3 4">BZ-SZ-XJ27</strain>
    </source>
</reference>
<feature type="domain" description="MBG" evidence="2">
    <location>
        <begin position="2"/>
        <end position="34"/>
    </location>
</feature>
<dbReference type="AlphaFoldDB" id="A0A2N7UJL2"/>
<feature type="compositionally biased region" description="Acidic residues" evidence="1">
    <location>
        <begin position="167"/>
        <end position="176"/>
    </location>
</feature>
<evidence type="ECO:0000313" key="4">
    <source>
        <dbReference type="Proteomes" id="UP000235547"/>
    </source>
</evidence>
<dbReference type="InterPro" id="IPR041286">
    <property type="entry name" value="MBG_2"/>
</dbReference>
<feature type="region of interest" description="Disordered" evidence="1">
    <location>
        <begin position="134"/>
        <end position="176"/>
    </location>
</feature>
<proteinExistence type="predicted"/>
<sequence length="176" mass="18375">MTREAGNNVGNYAISAADLANGNYVVSAENGTLSIDPRPITVAADDQQKIYGDADPALTWQVTDGNLVGDDSLTGNLTRETGDNVGNYAIQQGSFDEGQDPNYAINFLNGELVIIPGINMSAVINQTLRDASSNEQETPLSFASTSTRSTGTLPGGIAIMDGGINTDLDDDAEGDN</sequence>
<dbReference type="Pfam" id="PF18676">
    <property type="entry name" value="MBG_2"/>
    <property type="match status" value="2"/>
</dbReference>
<name>A0A2N7UJL2_9GAMM</name>
<protein>
    <recommendedName>
        <fullName evidence="2">MBG domain-containing protein</fullName>
    </recommendedName>
</protein>
<organism evidence="3 4">
    <name type="scientific">Halomonas urumqiensis</name>
    <dbReference type="NCBI Taxonomy" id="1684789"/>
    <lineage>
        <taxon>Bacteria</taxon>
        <taxon>Pseudomonadati</taxon>
        <taxon>Pseudomonadota</taxon>
        <taxon>Gammaproteobacteria</taxon>
        <taxon>Oceanospirillales</taxon>
        <taxon>Halomonadaceae</taxon>
        <taxon>Halomonas</taxon>
    </lineage>
</organism>
<accession>A0A2N7UJL2</accession>
<gene>
    <name evidence="3" type="ORF">C1H70_08145</name>
</gene>
<evidence type="ECO:0000259" key="2">
    <source>
        <dbReference type="Pfam" id="PF18676"/>
    </source>
</evidence>
<feature type="compositionally biased region" description="Polar residues" evidence="1">
    <location>
        <begin position="134"/>
        <end position="152"/>
    </location>
</feature>
<evidence type="ECO:0000313" key="3">
    <source>
        <dbReference type="EMBL" id="PMR80633.1"/>
    </source>
</evidence>
<comment type="caution">
    <text evidence="3">The sequence shown here is derived from an EMBL/GenBank/DDBJ whole genome shotgun (WGS) entry which is preliminary data.</text>
</comment>